<protein>
    <submittedName>
        <fullName evidence="2 4">Uncharacterized protein</fullName>
    </submittedName>
</protein>
<evidence type="ECO:0000313" key="3">
    <source>
        <dbReference type="Proteomes" id="UP000050761"/>
    </source>
</evidence>
<evidence type="ECO:0000313" key="4">
    <source>
        <dbReference type="WBParaSite" id="HPBE_0002156001-mRNA-1"/>
    </source>
</evidence>
<evidence type="ECO:0000256" key="1">
    <source>
        <dbReference type="SAM" id="MobiDB-lite"/>
    </source>
</evidence>
<evidence type="ECO:0000313" key="2">
    <source>
        <dbReference type="EMBL" id="VDP26442.1"/>
    </source>
</evidence>
<dbReference type="Proteomes" id="UP000050761">
    <property type="component" value="Unassembled WGS sequence"/>
</dbReference>
<sequence length="92" mass="10243">MVCRKALLWDGRGGNRARIVLIVKRCQGQATSSEEQEKEEEEMAGDELMKSVARSPRDGPAFARSMAKDCSSPPRHQFPPLSTIRRTSSPAR</sequence>
<accession>A0A183GGG8</accession>
<organism evidence="3 4">
    <name type="scientific">Heligmosomoides polygyrus</name>
    <name type="common">Parasitic roundworm</name>
    <dbReference type="NCBI Taxonomy" id="6339"/>
    <lineage>
        <taxon>Eukaryota</taxon>
        <taxon>Metazoa</taxon>
        <taxon>Ecdysozoa</taxon>
        <taxon>Nematoda</taxon>
        <taxon>Chromadorea</taxon>
        <taxon>Rhabditida</taxon>
        <taxon>Rhabditina</taxon>
        <taxon>Rhabditomorpha</taxon>
        <taxon>Strongyloidea</taxon>
        <taxon>Heligmosomidae</taxon>
        <taxon>Heligmosomoides</taxon>
    </lineage>
</organism>
<reference evidence="4" key="2">
    <citation type="submission" date="2019-09" db="UniProtKB">
        <authorList>
            <consortium name="WormBaseParasite"/>
        </authorList>
    </citation>
    <scope>IDENTIFICATION</scope>
</reference>
<name>A0A183GGG8_HELPZ</name>
<dbReference type="EMBL" id="UZAH01033123">
    <property type="protein sequence ID" value="VDP26442.1"/>
    <property type="molecule type" value="Genomic_DNA"/>
</dbReference>
<proteinExistence type="predicted"/>
<reference evidence="2 3" key="1">
    <citation type="submission" date="2018-11" db="EMBL/GenBank/DDBJ databases">
        <authorList>
            <consortium name="Pathogen Informatics"/>
        </authorList>
    </citation>
    <scope>NUCLEOTIDE SEQUENCE [LARGE SCALE GENOMIC DNA]</scope>
</reference>
<gene>
    <name evidence="2" type="ORF">HPBE_LOCUS21559</name>
</gene>
<feature type="compositionally biased region" description="Acidic residues" evidence="1">
    <location>
        <begin position="34"/>
        <end position="45"/>
    </location>
</feature>
<dbReference type="AlphaFoldDB" id="A0A183GGG8"/>
<feature type="region of interest" description="Disordered" evidence="1">
    <location>
        <begin position="27"/>
        <end position="92"/>
    </location>
</feature>
<dbReference type="WBParaSite" id="HPBE_0002156001-mRNA-1">
    <property type="protein sequence ID" value="HPBE_0002156001-mRNA-1"/>
    <property type="gene ID" value="HPBE_0002156001"/>
</dbReference>
<keyword evidence="3" id="KW-1185">Reference proteome</keyword>
<accession>A0A3P8BKW4</accession>